<feature type="domain" description="ABC transporter" evidence="5">
    <location>
        <begin position="3"/>
        <end position="174"/>
    </location>
</feature>
<dbReference type="CDD" id="cd03221">
    <property type="entry name" value="ABCF_EF-3"/>
    <property type="match status" value="2"/>
</dbReference>
<dbReference type="SUPFAM" id="SSF52540">
    <property type="entry name" value="P-loop containing nucleoside triphosphate hydrolases"/>
    <property type="match status" value="2"/>
</dbReference>
<dbReference type="GO" id="GO:0005524">
    <property type="term" value="F:ATP binding"/>
    <property type="evidence" value="ECO:0007669"/>
    <property type="project" value="UniProtKB-KW"/>
</dbReference>
<dbReference type="SMART" id="SM00382">
    <property type="entry name" value="AAA"/>
    <property type="match status" value="2"/>
</dbReference>
<accession>A0AAQ3Y2H1</accession>
<evidence type="ECO:0000256" key="2">
    <source>
        <dbReference type="ARBA" id="ARBA00022741"/>
    </source>
</evidence>
<organism evidence="6 7">
    <name type="scientific">Candidatus Enterococcus clewellii</name>
    <dbReference type="NCBI Taxonomy" id="1834193"/>
    <lineage>
        <taxon>Bacteria</taxon>
        <taxon>Bacillati</taxon>
        <taxon>Bacillota</taxon>
        <taxon>Bacilli</taxon>
        <taxon>Lactobacillales</taxon>
        <taxon>Enterococcaceae</taxon>
        <taxon>Enterococcus</taxon>
    </lineage>
</organism>
<name>A0AAQ3Y2H1_9ENTE</name>
<protein>
    <submittedName>
        <fullName evidence="6">Macrolide transport system ATP-binding/permease</fullName>
    </submittedName>
</protein>
<evidence type="ECO:0000256" key="4">
    <source>
        <dbReference type="SAM" id="Coils"/>
    </source>
</evidence>
<feature type="coiled-coil region" evidence="4">
    <location>
        <begin position="450"/>
        <end position="517"/>
    </location>
</feature>
<keyword evidence="4" id="KW-0175">Coiled coil</keyword>
<evidence type="ECO:0000313" key="6">
    <source>
        <dbReference type="EMBL" id="WYJ92141.1"/>
    </source>
</evidence>
<dbReference type="PANTHER" id="PTHR19211:SF100">
    <property type="entry name" value="RIBOSOME PROTECTION PROTEIN VMLR"/>
    <property type="match status" value="1"/>
</dbReference>
<gene>
    <name evidence="6" type="ORF">A5888_003914</name>
</gene>
<dbReference type="InterPro" id="IPR050611">
    <property type="entry name" value="ABCF"/>
</dbReference>
<dbReference type="InterPro" id="IPR027417">
    <property type="entry name" value="P-loop_NTPase"/>
</dbReference>
<dbReference type="PANTHER" id="PTHR19211">
    <property type="entry name" value="ATP-BINDING TRANSPORT PROTEIN-RELATED"/>
    <property type="match status" value="1"/>
</dbReference>
<dbReference type="Pfam" id="PF12848">
    <property type="entry name" value="ABC_tran_Xtn"/>
    <property type="match status" value="1"/>
</dbReference>
<sequence length="519" mass="58487">MSIEFKNINMYFGDKELFAIEQLMIPTGSRVGVVGENGSGKTTLFSLIKGTVEPNEGQILCGDQVAAIDQLIDAETTDSGGEQTKKRIQEALKGASGILLADEPTNHLDKKGIDFLEKKLKRYPGTLLIISHNRAFLNKVVNKILAVENGTLKLYEGNYDAYLEQKNIEETEHQRAYEKYQQEKQRLIHATGVVKEKSRQTRKAPKRMGNSEARLHKMGDQRAKKNLDDRAKIMETRLEKLEKVEKPREKKTLIIPFTTTQRLHTVYLLTADNYSLKAGTKELLQGATFRLLTGSKTALLGANGTGKTTLLKEILKRKPGLSFAKGVKIGYFSQSFETLDEEKTIVESVRESSLHDDQAVRDLLAHMQFRGETIFKKIGVLSGGERSKVAISKLLLSDNNVLLLDEPTNHLDIPSIQVLEEALNAYQGTILFVSHDETFINNTATDQWLIAEKKIQTEQDKNRLDDQEEQKKQQQMLLENRKTTLLSRLISAGGDEKLALEKEFQEVVQTLKEINETCV</sequence>
<dbReference type="AlphaFoldDB" id="A0AAQ3Y2H1"/>
<keyword evidence="3 6" id="KW-0067">ATP-binding</keyword>
<dbReference type="PROSITE" id="PS50893">
    <property type="entry name" value="ABC_TRANSPORTER_2"/>
    <property type="match status" value="2"/>
</dbReference>
<dbReference type="GO" id="GO:0016887">
    <property type="term" value="F:ATP hydrolysis activity"/>
    <property type="evidence" value="ECO:0007669"/>
    <property type="project" value="InterPro"/>
</dbReference>
<reference evidence="6" key="1">
    <citation type="submission" date="2017-05" db="EMBL/GenBank/DDBJ databases">
        <authorList>
            <consortium name="The Broad Institute Genomics Platform"/>
            <consortium name="The Broad Institute Genomic Center for Infectious Diseases"/>
            <person name="Earl A."/>
            <person name="Manson A."/>
            <person name="Schwartman J."/>
            <person name="Gilmore M."/>
            <person name="Abouelleil A."/>
            <person name="Cao P."/>
            <person name="Chapman S."/>
            <person name="Cusick C."/>
            <person name="Shea T."/>
            <person name="Young S."/>
            <person name="Neafsey D."/>
            <person name="Nusbaum C."/>
            <person name="Birren B."/>
        </authorList>
    </citation>
    <scope>NUCLEOTIDE SEQUENCE</scope>
    <source>
        <strain evidence="6">9E7_DIV0242</strain>
    </source>
</reference>
<dbReference type="Pfam" id="PF00005">
    <property type="entry name" value="ABC_tran"/>
    <property type="match status" value="2"/>
</dbReference>
<reference evidence="6" key="2">
    <citation type="submission" date="2024-03" db="EMBL/GenBank/DDBJ databases">
        <title>The Genome Sequence of Enterococcus sp. DIV0242b.</title>
        <authorList>
            <consortium name="The Broad Institute Genomics Platform"/>
            <consortium name="The Broad Institute Microbial Omics Core"/>
            <consortium name="The Broad Institute Genomic Center for Infectious Diseases"/>
            <person name="Earl A."/>
            <person name="Manson A."/>
            <person name="Gilmore M."/>
            <person name="Schwartman J."/>
            <person name="Shea T."/>
            <person name="Abouelleil A."/>
            <person name="Cao P."/>
            <person name="Chapman S."/>
            <person name="Cusick C."/>
            <person name="Young S."/>
            <person name="Neafsey D."/>
            <person name="Nusbaum C."/>
            <person name="Birren B."/>
        </authorList>
    </citation>
    <scope>NUCLEOTIDE SEQUENCE</scope>
    <source>
        <strain evidence="6">9E7_DIV0242</strain>
    </source>
</reference>
<evidence type="ECO:0000259" key="5">
    <source>
        <dbReference type="PROSITE" id="PS50893"/>
    </source>
</evidence>
<evidence type="ECO:0000313" key="7">
    <source>
        <dbReference type="Proteomes" id="UP000195141"/>
    </source>
</evidence>
<dbReference type="Gene3D" id="3.40.50.300">
    <property type="entry name" value="P-loop containing nucleotide triphosphate hydrolases"/>
    <property type="match status" value="3"/>
</dbReference>
<dbReference type="InterPro" id="IPR017871">
    <property type="entry name" value="ABC_transporter-like_CS"/>
</dbReference>
<dbReference type="InterPro" id="IPR032781">
    <property type="entry name" value="ABC_tran_Xtn"/>
</dbReference>
<dbReference type="InterPro" id="IPR003593">
    <property type="entry name" value="AAA+_ATPase"/>
</dbReference>
<evidence type="ECO:0000256" key="3">
    <source>
        <dbReference type="ARBA" id="ARBA00022840"/>
    </source>
</evidence>
<feature type="domain" description="ABC transporter" evidence="5">
    <location>
        <begin position="269"/>
        <end position="477"/>
    </location>
</feature>
<dbReference type="PROSITE" id="PS00211">
    <property type="entry name" value="ABC_TRANSPORTER_1"/>
    <property type="match status" value="1"/>
</dbReference>
<dbReference type="EMBL" id="CP147247">
    <property type="protein sequence ID" value="WYJ92141.1"/>
    <property type="molecule type" value="Genomic_DNA"/>
</dbReference>
<dbReference type="RefSeq" id="WP_339101790.1">
    <property type="nucleotide sequence ID" value="NZ_CP147247.1"/>
</dbReference>
<evidence type="ECO:0000256" key="1">
    <source>
        <dbReference type="ARBA" id="ARBA00022737"/>
    </source>
</evidence>
<dbReference type="NCBIfam" id="NF000355">
    <property type="entry name" value="ribo_prot_ABC_F"/>
    <property type="match status" value="1"/>
</dbReference>
<proteinExistence type="predicted"/>
<dbReference type="Proteomes" id="UP000195141">
    <property type="component" value="Chromosome"/>
</dbReference>
<keyword evidence="7" id="KW-1185">Reference proteome</keyword>
<keyword evidence="1" id="KW-0677">Repeat</keyword>
<keyword evidence="2" id="KW-0547">Nucleotide-binding</keyword>
<dbReference type="InterPro" id="IPR003439">
    <property type="entry name" value="ABC_transporter-like_ATP-bd"/>
</dbReference>